<sequence>MAFVATAVSTIGNVIVGNRQAKATENAGKDAASAQVYATDRTIEAQDKATERSIDYAKRYNTKATNALTKAAKTGARSRLKASLASEDALLRGNYKAAEATVGAAKDARDSMVFGSKKAEGSKVYAAGKNRDMFQQMLDQSTAELAPWRDAGAKAIKSVSSGLKGGDFSMDGWNFKADPSYEFRKEQGAQALERSAAARGSSLSGQQLAALTDFNSGLASTEYAAAYQREQSDRQNQFNNLMTVADRGQQAAGDTNAIRAGYGDRIAGETTAIGDAHAAGRMERAGYNATTAAQIGQARATQATTRGNLLSTAATYRGDVKAQRAGDVGAARAQGALNVANAANGAIQNGASVIANAYGRQGDAQANAALLTGKATADAWGNIGGTIDGAAGNWAAWSARPESQGGGAGSPYSTGNIGNTISNWWNGAG</sequence>
<gene>
    <name evidence="1" type="ORF">FJM51_03375</name>
</gene>
<protein>
    <submittedName>
        <fullName evidence="1">Uncharacterized protein</fullName>
    </submittedName>
</protein>
<reference evidence="1 2" key="1">
    <citation type="submission" date="2019-06" db="EMBL/GenBank/DDBJ databases">
        <title>A novel bacterium of genus Amaricoccus, isolated from marine sediment.</title>
        <authorList>
            <person name="Huang H."/>
            <person name="Mo K."/>
            <person name="Hu Y."/>
        </authorList>
    </citation>
    <scope>NUCLEOTIDE SEQUENCE [LARGE SCALE GENOMIC DNA]</scope>
    <source>
        <strain evidence="1 2">HB172011</strain>
    </source>
</reference>
<evidence type="ECO:0000313" key="2">
    <source>
        <dbReference type="Proteomes" id="UP000319255"/>
    </source>
</evidence>
<proteinExistence type="predicted"/>
<dbReference type="Proteomes" id="UP000319255">
    <property type="component" value="Unassembled WGS sequence"/>
</dbReference>
<evidence type="ECO:0000313" key="1">
    <source>
        <dbReference type="EMBL" id="TPE53078.1"/>
    </source>
</evidence>
<organism evidence="1 2">
    <name type="scientific">Amaricoccus solimangrovi</name>
    <dbReference type="NCBI Taxonomy" id="2589815"/>
    <lineage>
        <taxon>Bacteria</taxon>
        <taxon>Pseudomonadati</taxon>
        <taxon>Pseudomonadota</taxon>
        <taxon>Alphaproteobacteria</taxon>
        <taxon>Rhodobacterales</taxon>
        <taxon>Paracoccaceae</taxon>
        <taxon>Amaricoccus</taxon>
    </lineage>
</organism>
<dbReference type="AlphaFoldDB" id="A0A501WUI3"/>
<accession>A0A501WUI3</accession>
<dbReference type="RefSeq" id="WP_140452699.1">
    <property type="nucleotide sequence ID" value="NZ_VFRP01000002.1"/>
</dbReference>
<dbReference type="OrthoDB" id="8914125at2"/>
<name>A0A501WUI3_9RHOB</name>
<dbReference type="EMBL" id="VFRP01000002">
    <property type="protein sequence ID" value="TPE53078.1"/>
    <property type="molecule type" value="Genomic_DNA"/>
</dbReference>
<keyword evidence="2" id="KW-1185">Reference proteome</keyword>
<comment type="caution">
    <text evidence="1">The sequence shown here is derived from an EMBL/GenBank/DDBJ whole genome shotgun (WGS) entry which is preliminary data.</text>
</comment>